<evidence type="ECO:0000256" key="1">
    <source>
        <dbReference type="SAM" id="Phobius"/>
    </source>
</evidence>
<dbReference type="RefSeq" id="WP_379680612.1">
    <property type="nucleotide sequence ID" value="NZ_JBHLWP010000014.1"/>
</dbReference>
<feature type="transmembrane region" description="Helical" evidence="1">
    <location>
        <begin position="12"/>
        <end position="34"/>
    </location>
</feature>
<dbReference type="PROSITE" id="PS00409">
    <property type="entry name" value="PROKAR_NTER_METHYL"/>
    <property type="match status" value="1"/>
</dbReference>
<sequence>MTRQSGVTLVEIVVVIVLVGIVAGIASMQLGPTIRGYLMVERRAALTDQAETALRRIVTDVRSAVPNSLRQVSPQCVELVPTVDGGRFRSGPDVENAAAPGAFLDQFAASADFDVLTPFTHPVAANDLVVIGNQNTDDLYQGLTVAAIRSVAATAGATTGEHRITLAVPYLLPQGYTGGRFVVVPGSQPSVSYVCAGAGRDSAGNGTGTLYRITRDALAPAASCPDVALPTAAVLATHVEGCDFRYSPNLGATQESGFLQLQLTLSAGGESVPLTLGAHVDNVP</sequence>
<keyword evidence="1" id="KW-0472">Membrane</keyword>
<dbReference type="InterPro" id="IPR012902">
    <property type="entry name" value="N_methyl_site"/>
</dbReference>
<protein>
    <submittedName>
        <fullName evidence="2">Prepilin-type N-terminal cleavage/methylation domain-containing protein</fullName>
    </submittedName>
</protein>
<name>A0ABV6FKH2_9BURK</name>
<gene>
    <name evidence="2" type="ORF">ACFFJK_16595</name>
</gene>
<proteinExistence type="predicted"/>
<keyword evidence="1" id="KW-1133">Transmembrane helix</keyword>
<keyword evidence="1" id="KW-0812">Transmembrane</keyword>
<dbReference type="Pfam" id="PF07963">
    <property type="entry name" value="N_methyl"/>
    <property type="match status" value="1"/>
</dbReference>
<evidence type="ECO:0000313" key="3">
    <source>
        <dbReference type="Proteomes" id="UP001589773"/>
    </source>
</evidence>
<dbReference type="EMBL" id="JBHLWP010000014">
    <property type="protein sequence ID" value="MFC0253520.1"/>
    <property type="molecule type" value="Genomic_DNA"/>
</dbReference>
<evidence type="ECO:0000313" key="2">
    <source>
        <dbReference type="EMBL" id="MFC0253520.1"/>
    </source>
</evidence>
<comment type="caution">
    <text evidence="2">The sequence shown here is derived from an EMBL/GenBank/DDBJ whole genome shotgun (WGS) entry which is preliminary data.</text>
</comment>
<dbReference type="SUPFAM" id="SSF54523">
    <property type="entry name" value="Pili subunits"/>
    <property type="match status" value="1"/>
</dbReference>
<dbReference type="Proteomes" id="UP001589773">
    <property type="component" value="Unassembled WGS sequence"/>
</dbReference>
<accession>A0ABV6FKH2</accession>
<keyword evidence="3" id="KW-1185">Reference proteome</keyword>
<dbReference type="NCBIfam" id="TIGR02532">
    <property type="entry name" value="IV_pilin_GFxxxE"/>
    <property type="match status" value="1"/>
</dbReference>
<dbReference type="InterPro" id="IPR045584">
    <property type="entry name" value="Pilin-like"/>
</dbReference>
<organism evidence="2 3">
    <name type="scientific">Massilia consociata</name>
    <dbReference type="NCBI Taxonomy" id="760117"/>
    <lineage>
        <taxon>Bacteria</taxon>
        <taxon>Pseudomonadati</taxon>
        <taxon>Pseudomonadota</taxon>
        <taxon>Betaproteobacteria</taxon>
        <taxon>Burkholderiales</taxon>
        <taxon>Oxalobacteraceae</taxon>
        <taxon>Telluria group</taxon>
        <taxon>Massilia</taxon>
    </lineage>
</organism>
<reference evidence="2 3" key="1">
    <citation type="submission" date="2024-09" db="EMBL/GenBank/DDBJ databases">
        <authorList>
            <person name="Sun Q."/>
            <person name="Mori K."/>
        </authorList>
    </citation>
    <scope>NUCLEOTIDE SEQUENCE [LARGE SCALE GENOMIC DNA]</scope>
    <source>
        <strain evidence="2 3">CCM 7792</strain>
    </source>
</reference>